<gene>
    <name evidence="2" type="ORF">A4U43_C06F10420</name>
</gene>
<name>A0A5P1ENB7_ASPOF</name>
<reference evidence="3" key="1">
    <citation type="journal article" date="2017" name="Nat. Commun.">
        <title>The asparagus genome sheds light on the origin and evolution of a young Y chromosome.</title>
        <authorList>
            <person name="Harkess A."/>
            <person name="Zhou J."/>
            <person name="Xu C."/>
            <person name="Bowers J.E."/>
            <person name="Van der Hulst R."/>
            <person name="Ayyampalayam S."/>
            <person name="Mercati F."/>
            <person name="Riccardi P."/>
            <person name="McKain M.R."/>
            <person name="Kakrana A."/>
            <person name="Tang H."/>
            <person name="Ray J."/>
            <person name="Groenendijk J."/>
            <person name="Arikit S."/>
            <person name="Mathioni S.M."/>
            <person name="Nakano M."/>
            <person name="Shan H."/>
            <person name="Telgmann-Rauber A."/>
            <person name="Kanno A."/>
            <person name="Yue Z."/>
            <person name="Chen H."/>
            <person name="Li W."/>
            <person name="Chen Y."/>
            <person name="Xu X."/>
            <person name="Zhang Y."/>
            <person name="Luo S."/>
            <person name="Chen H."/>
            <person name="Gao J."/>
            <person name="Mao Z."/>
            <person name="Pires J.C."/>
            <person name="Luo M."/>
            <person name="Kudrna D."/>
            <person name="Wing R.A."/>
            <person name="Meyers B.C."/>
            <person name="Yi K."/>
            <person name="Kong H."/>
            <person name="Lavrijsen P."/>
            <person name="Sunseri F."/>
            <person name="Falavigna A."/>
            <person name="Ye Y."/>
            <person name="Leebens-Mack J.H."/>
            <person name="Chen G."/>
        </authorList>
    </citation>
    <scope>NUCLEOTIDE SEQUENCE [LARGE SCALE GENOMIC DNA]</scope>
    <source>
        <strain evidence="3">cv. DH0086</strain>
    </source>
</reference>
<protein>
    <submittedName>
        <fullName evidence="2">Uncharacterized protein</fullName>
    </submittedName>
</protein>
<dbReference type="Proteomes" id="UP000243459">
    <property type="component" value="Chromosome 6"/>
</dbReference>
<dbReference type="EMBL" id="CM007386">
    <property type="protein sequence ID" value="ONK66637.1"/>
    <property type="molecule type" value="Genomic_DNA"/>
</dbReference>
<dbReference type="AlphaFoldDB" id="A0A5P1ENB7"/>
<sequence length="72" mass="7560">MTWVIFEEELGETRGGGYAEIREDFREGMSIWAQGPGTGTARKSGPIWALGSGQFADAHTGPGPGPVPKGQA</sequence>
<evidence type="ECO:0000313" key="3">
    <source>
        <dbReference type="Proteomes" id="UP000243459"/>
    </source>
</evidence>
<feature type="region of interest" description="Disordered" evidence="1">
    <location>
        <begin position="52"/>
        <end position="72"/>
    </location>
</feature>
<evidence type="ECO:0000313" key="2">
    <source>
        <dbReference type="EMBL" id="ONK66637.1"/>
    </source>
</evidence>
<dbReference type="Gramene" id="ONK66637">
    <property type="protein sequence ID" value="ONK66637"/>
    <property type="gene ID" value="A4U43_C06F10420"/>
</dbReference>
<evidence type="ECO:0000256" key="1">
    <source>
        <dbReference type="SAM" id="MobiDB-lite"/>
    </source>
</evidence>
<accession>A0A5P1ENB7</accession>
<proteinExistence type="predicted"/>
<organism evidence="2 3">
    <name type="scientific">Asparagus officinalis</name>
    <name type="common">Garden asparagus</name>
    <dbReference type="NCBI Taxonomy" id="4686"/>
    <lineage>
        <taxon>Eukaryota</taxon>
        <taxon>Viridiplantae</taxon>
        <taxon>Streptophyta</taxon>
        <taxon>Embryophyta</taxon>
        <taxon>Tracheophyta</taxon>
        <taxon>Spermatophyta</taxon>
        <taxon>Magnoliopsida</taxon>
        <taxon>Liliopsida</taxon>
        <taxon>Asparagales</taxon>
        <taxon>Asparagaceae</taxon>
        <taxon>Asparagoideae</taxon>
        <taxon>Asparagus</taxon>
    </lineage>
</organism>
<keyword evidence="3" id="KW-1185">Reference proteome</keyword>
<feature type="compositionally biased region" description="Pro residues" evidence="1">
    <location>
        <begin position="63"/>
        <end position="72"/>
    </location>
</feature>